<name>A0A6A5QKL4_AMPQU</name>
<feature type="compositionally biased region" description="Polar residues" evidence="1">
    <location>
        <begin position="186"/>
        <end position="204"/>
    </location>
</feature>
<dbReference type="PANTHER" id="PTHR39615:SF1">
    <property type="entry name" value="YALI0E17897P"/>
    <property type="match status" value="1"/>
</dbReference>
<evidence type="ECO:0000313" key="2">
    <source>
        <dbReference type="EMBL" id="KAF1915216.1"/>
    </source>
</evidence>
<dbReference type="Pfam" id="PF14618">
    <property type="entry name" value="DUF4452"/>
    <property type="match status" value="1"/>
</dbReference>
<evidence type="ECO:0000256" key="1">
    <source>
        <dbReference type="SAM" id="MobiDB-lite"/>
    </source>
</evidence>
<feature type="region of interest" description="Disordered" evidence="1">
    <location>
        <begin position="140"/>
        <end position="240"/>
    </location>
</feature>
<reference evidence="2" key="1">
    <citation type="journal article" date="2020" name="Stud. Mycol.">
        <title>101 Dothideomycetes genomes: a test case for predicting lifestyles and emergence of pathogens.</title>
        <authorList>
            <person name="Haridas S."/>
            <person name="Albert R."/>
            <person name="Binder M."/>
            <person name="Bloem J."/>
            <person name="Labutti K."/>
            <person name="Salamov A."/>
            <person name="Andreopoulos B."/>
            <person name="Baker S."/>
            <person name="Barry K."/>
            <person name="Bills G."/>
            <person name="Bluhm B."/>
            <person name="Cannon C."/>
            <person name="Castanera R."/>
            <person name="Culley D."/>
            <person name="Daum C."/>
            <person name="Ezra D."/>
            <person name="Gonzalez J."/>
            <person name="Henrissat B."/>
            <person name="Kuo A."/>
            <person name="Liang C."/>
            <person name="Lipzen A."/>
            <person name="Lutzoni F."/>
            <person name="Magnuson J."/>
            <person name="Mondo S."/>
            <person name="Nolan M."/>
            <person name="Ohm R."/>
            <person name="Pangilinan J."/>
            <person name="Park H.-J."/>
            <person name="Ramirez L."/>
            <person name="Alfaro M."/>
            <person name="Sun H."/>
            <person name="Tritt A."/>
            <person name="Yoshinaga Y."/>
            <person name="Zwiers L.-H."/>
            <person name="Turgeon B."/>
            <person name="Goodwin S."/>
            <person name="Spatafora J."/>
            <person name="Crous P."/>
            <person name="Grigoriev I."/>
        </authorList>
    </citation>
    <scope>NUCLEOTIDE SEQUENCE</scope>
    <source>
        <strain evidence="2">HMLAC05119</strain>
    </source>
</reference>
<gene>
    <name evidence="2" type="ORF">BDU57DRAFT_539595</name>
</gene>
<feature type="compositionally biased region" description="Low complexity" evidence="1">
    <location>
        <begin position="225"/>
        <end position="234"/>
    </location>
</feature>
<dbReference type="InterPro" id="IPR027915">
    <property type="entry name" value="DUF4452"/>
</dbReference>
<feature type="region of interest" description="Disordered" evidence="1">
    <location>
        <begin position="59"/>
        <end position="80"/>
    </location>
</feature>
<organism evidence="2 3">
    <name type="scientific">Ampelomyces quisqualis</name>
    <name type="common">Powdery mildew agent</name>
    <dbReference type="NCBI Taxonomy" id="50730"/>
    <lineage>
        <taxon>Eukaryota</taxon>
        <taxon>Fungi</taxon>
        <taxon>Dikarya</taxon>
        <taxon>Ascomycota</taxon>
        <taxon>Pezizomycotina</taxon>
        <taxon>Dothideomycetes</taxon>
        <taxon>Pleosporomycetidae</taxon>
        <taxon>Pleosporales</taxon>
        <taxon>Pleosporineae</taxon>
        <taxon>Phaeosphaeriaceae</taxon>
        <taxon>Ampelomyces</taxon>
    </lineage>
</organism>
<evidence type="ECO:0000313" key="3">
    <source>
        <dbReference type="Proteomes" id="UP000800096"/>
    </source>
</evidence>
<accession>A0A6A5QKL4</accession>
<feature type="compositionally biased region" description="Low complexity" evidence="1">
    <location>
        <begin position="140"/>
        <end position="162"/>
    </location>
</feature>
<sequence length="240" mass="27080">MHWTAKLGKTSIAVPPKLNISGFIWNSQEAFTFAPLYGAYPGKRAVTMSQFFNYGGQHQPQHLNAHPHNHHGGRSRRAPRISAQHNQRQIRQVRTPKEFNVEPPTMLAFKRDFEAARSFDIEDDEMFCPFHLLTEDDLQSIHSSGSDRSSLSSGSPEQSPLQHQLQPTPSFVLSSAPNPYTPAGFQHNNSSQTKLHQPLAQRTRNAIPIVDPSTRAVASPPPSVSPNRQMQQQQFMSRRW</sequence>
<dbReference type="PANTHER" id="PTHR39615">
    <property type="entry name" value="YALI0E17897P"/>
    <property type="match status" value="1"/>
</dbReference>
<dbReference type="Proteomes" id="UP000800096">
    <property type="component" value="Unassembled WGS sequence"/>
</dbReference>
<protein>
    <submittedName>
        <fullName evidence="2">Uncharacterized protein</fullName>
    </submittedName>
</protein>
<dbReference type="AlphaFoldDB" id="A0A6A5QKL4"/>
<dbReference type="EMBL" id="ML979136">
    <property type="protein sequence ID" value="KAF1915216.1"/>
    <property type="molecule type" value="Genomic_DNA"/>
</dbReference>
<keyword evidence="3" id="KW-1185">Reference proteome</keyword>
<proteinExistence type="predicted"/>
<feature type="compositionally biased region" description="Polar residues" evidence="1">
    <location>
        <begin position="163"/>
        <end position="178"/>
    </location>
</feature>
<dbReference type="OrthoDB" id="5408025at2759"/>
<feature type="compositionally biased region" description="Basic residues" evidence="1">
    <location>
        <begin position="65"/>
        <end position="79"/>
    </location>
</feature>